<dbReference type="PANTHER" id="PTHR31739:SF3">
    <property type="entry name" value="ENT-KAUR-16-ENE SYNTHASE, CHLOROPLASTIC"/>
    <property type="match status" value="1"/>
</dbReference>
<evidence type="ECO:0000256" key="1">
    <source>
        <dbReference type="ARBA" id="ARBA00001946"/>
    </source>
</evidence>
<keyword evidence="3" id="KW-0460">Magnesium</keyword>
<keyword evidence="2" id="KW-0479">Metal-binding</keyword>
<proteinExistence type="predicted"/>
<sequence length="102" mass="11209">MSAATVLIAPEDSEARISMAKNSVMATIIDDLFDFAGSKEELENMLKLFGRWQGDFSIGYCSKTVEILFSALEAMINELGSLASRRQGRDVTHHMVKIVGVP</sequence>
<dbReference type="SUPFAM" id="SSF48576">
    <property type="entry name" value="Terpenoid synthases"/>
    <property type="match status" value="1"/>
</dbReference>
<keyword evidence="4" id="KW-0456">Lyase</keyword>
<dbReference type="GO" id="GO:0016102">
    <property type="term" value="P:diterpenoid biosynthetic process"/>
    <property type="evidence" value="ECO:0007669"/>
    <property type="project" value="TreeGrafter"/>
</dbReference>
<evidence type="ECO:0000259" key="5">
    <source>
        <dbReference type="Pfam" id="PF03936"/>
    </source>
</evidence>
<comment type="caution">
    <text evidence="6">The sequence shown here is derived from an EMBL/GenBank/DDBJ whole genome shotgun (WGS) entry which is preliminary data.</text>
</comment>
<dbReference type="PANTHER" id="PTHR31739">
    <property type="entry name" value="ENT-COPALYL DIPHOSPHATE SYNTHASE, CHLOROPLASTIC"/>
    <property type="match status" value="1"/>
</dbReference>
<accession>A0AAV8SL96</accession>
<dbReference type="Pfam" id="PF03936">
    <property type="entry name" value="Terpene_synth_C"/>
    <property type="match status" value="1"/>
</dbReference>
<gene>
    <name evidence="6" type="ORF">K2173_008560</name>
</gene>
<dbReference type="InterPro" id="IPR050148">
    <property type="entry name" value="Terpene_synthase-like"/>
</dbReference>
<evidence type="ECO:0000313" key="6">
    <source>
        <dbReference type="EMBL" id="KAJ8752825.1"/>
    </source>
</evidence>
<organism evidence="6 7">
    <name type="scientific">Erythroxylum novogranatense</name>
    <dbReference type="NCBI Taxonomy" id="1862640"/>
    <lineage>
        <taxon>Eukaryota</taxon>
        <taxon>Viridiplantae</taxon>
        <taxon>Streptophyta</taxon>
        <taxon>Embryophyta</taxon>
        <taxon>Tracheophyta</taxon>
        <taxon>Spermatophyta</taxon>
        <taxon>Magnoliopsida</taxon>
        <taxon>eudicotyledons</taxon>
        <taxon>Gunneridae</taxon>
        <taxon>Pentapetalae</taxon>
        <taxon>rosids</taxon>
        <taxon>fabids</taxon>
        <taxon>Malpighiales</taxon>
        <taxon>Erythroxylaceae</taxon>
        <taxon>Erythroxylum</taxon>
    </lineage>
</organism>
<evidence type="ECO:0000256" key="2">
    <source>
        <dbReference type="ARBA" id="ARBA00022723"/>
    </source>
</evidence>
<dbReference type="GO" id="GO:0000287">
    <property type="term" value="F:magnesium ion binding"/>
    <property type="evidence" value="ECO:0007669"/>
    <property type="project" value="InterPro"/>
</dbReference>
<reference evidence="6 7" key="1">
    <citation type="submission" date="2021-09" db="EMBL/GenBank/DDBJ databases">
        <title>Genomic insights and catalytic innovation underlie evolution of tropane alkaloids biosynthesis.</title>
        <authorList>
            <person name="Wang Y.-J."/>
            <person name="Tian T."/>
            <person name="Huang J.-P."/>
            <person name="Huang S.-X."/>
        </authorList>
    </citation>
    <scope>NUCLEOTIDE SEQUENCE [LARGE SCALE GENOMIC DNA]</scope>
    <source>
        <strain evidence="6">KIB-2018</strain>
        <tissue evidence="6">Leaf</tissue>
    </source>
</reference>
<dbReference type="InterPro" id="IPR008949">
    <property type="entry name" value="Isoprenoid_synthase_dom_sf"/>
</dbReference>
<keyword evidence="7" id="KW-1185">Reference proteome</keyword>
<dbReference type="GO" id="GO:0010333">
    <property type="term" value="F:terpene synthase activity"/>
    <property type="evidence" value="ECO:0007669"/>
    <property type="project" value="InterPro"/>
</dbReference>
<protein>
    <recommendedName>
        <fullName evidence="5">Terpene synthase metal-binding domain-containing protein</fullName>
    </recommendedName>
</protein>
<evidence type="ECO:0000313" key="7">
    <source>
        <dbReference type="Proteomes" id="UP001159364"/>
    </source>
</evidence>
<dbReference type="Proteomes" id="UP001159364">
    <property type="component" value="Linkage Group LG10"/>
</dbReference>
<comment type="cofactor">
    <cofactor evidence="1">
        <name>Mg(2+)</name>
        <dbReference type="ChEBI" id="CHEBI:18420"/>
    </cofactor>
</comment>
<dbReference type="Gene3D" id="1.10.600.10">
    <property type="entry name" value="Farnesyl Diphosphate Synthase"/>
    <property type="match status" value="1"/>
</dbReference>
<evidence type="ECO:0000256" key="4">
    <source>
        <dbReference type="ARBA" id="ARBA00023239"/>
    </source>
</evidence>
<dbReference type="AlphaFoldDB" id="A0AAV8SL96"/>
<dbReference type="InterPro" id="IPR005630">
    <property type="entry name" value="Terpene_synthase_metal-bd"/>
</dbReference>
<evidence type="ECO:0000256" key="3">
    <source>
        <dbReference type="ARBA" id="ARBA00022842"/>
    </source>
</evidence>
<name>A0AAV8SL96_9ROSI</name>
<dbReference type="EMBL" id="JAIWQS010000010">
    <property type="protein sequence ID" value="KAJ8752825.1"/>
    <property type="molecule type" value="Genomic_DNA"/>
</dbReference>
<feature type="domain" description="Terpene synthase metal-binding" evidence="5">
    <location>
        <begin position="2"/>
        <end position="98"/>
    </location>
</feature>